<feature type="compositionally biased region" description="Acidic residues" evidence="4">
    <location>
        <begin position="40"/>
        <end position="54"/>
    </location>
</feature>
<dbReference type="SMART" id="SM00408">
    <property type="entry name" value="IGc2"/>
    <property type="match status" value="3"/>
</dbReference>
<dbReference type="InterPro" id="IPR050958">
    <property type="entry name" value="Cell_Adh-Cytoskel_Orgn"/>
</dbReference>
<gene>
    <name evidence="8" type="primary">LOC100744164</name>
</gene>
<dbReference type="Pfam" id="PF13927">
    <property type="entry name" value="Ig_3"/>
    <property type="match status" value="2"/>
</dbReference>
<dbReference type="FunFam" id="2.60.40.10:FF:000032">
    <property type="entry name" value="palladin isoform X1"/>
    <property type="match status" value="1"/>
</dbReference>
<evidence type="ECO:0000256" key="2">
    <source>
        <dbReference type="ARBA" id="ARBA00023157"/>
    </source>
</evidence>
<feature type="domain" description="Ig-like" evidence="6">
    <location>
        <begin position="172"/>
        <end position="256"/>
    </location>
</feature>
<dbReference type="InterPro" id="IPR007110">
    <property type="entry name" value="Ig-like_dom"/>
</dbReference>
<dbReference type="InterPro" id="IPR036116">
    <property type="entry name" value="FN3_sf"/>
</dbReference>
<dbReference type="PANTHER" id="PTHR45080:SF33">
    <property type="entry name" value="IG-LIKE DOMAIN-CONTAINING PROTEIN"/>
    <property type="match status" value="1"/>
</dbReference>
<name>A0A6P3V7D3_BOMIM</name>
<keyword evidence="2" id="KW-1015">Disulfide bond</keyword>
<accession>A0A6P3V7D3</accession>
<evidence type="ECO:0000313" key="8">
    <source>
        <dbReference type="RefSeq" id="XP_012249904.1"/>
    </source>
</evidence>
<proteinExistence type="predicted"/>
<dbReference type="InterPro" id="IPR003961">
    <property type="entry name" value="FN3_dom"/>
</dbReference>
<protein>
    <submittedName>
        <fullName evidence="8">Neurotrimin</fullName>
    </submittedName>
</protein>
<evidence type="ECO:0000313" key="7">
    <source>
        <dbReference type="Proteomes" id="UP000515180"/>
    </source>
</evidence>
<dbReference type="InterPro" id="IPR003599">
    <property type="entry name" value="Ig_sub"/>
</dbReference>
<dbReference type="SUPFAM" id="SSF48726">
    <property type="entry name" value="Immunoglobulin"/>
    <property type="match status" value="3"/>
</dbReference>
<dbReference type="OrthoDB" id="6159398at2759"/>
<dbReference type="GO" id="GO:0043025">
    <property type="term" value="C:neuronal cell body"/>
    <property type="evidence" value="ECO:0007669"/>
    <property type="project" value="TreeGrafter"/>
</dbReference>
<dbReference type="InterPro" id="IPR013098">
    <property type="entry name" value="Ig_I-set"/>
</dbReference>
<feature type="region of interest" description="Disordered" evidence="4">
    <location>
        <begin position="28"/>
        <end position="57"/>
    </location>
</feature>
<dbReference type="PANTHER" id="PTHR45080">
    <property type="entry name" value="CONTACTIN 5"/>
    <property type="match status" value="1"/>
</dbReference>
<dbReference type="RefSeq" id="XP_012249904.1">
    <property type="nucleotide sequence ID" value="XM_012394481.3"/>
</dbReference>
<dbReference type="GO" id="GO:0005886">
    <property type="term" value="C:plasma membrane"/>
    <property type="evidence" value="ECO:0007669"/>
    <property type="project" value="TreeGrafter"/>
</dbReference>
<keyword evidence="7" id="KW-1185">Reference proteome</keyword>
<keyword evidence="3" id="KW-0393">Immunoglobulin domain</keyword>
<dbReference type="AlphaFoldDB" id="A0A6P3V7D3"/>
<dbReference type="Proteomes" id="UP000515180">
    <property type="component" value="Unplaced"/>
</dbReference>
<dbReference type="Pfam" id="PF00041">
    <property type="entry name" value="fn3"/>
    <property type="match status" value="1"/>
</dbReference>
<dbReference type="Gene3D" id="2.60.40.10">
    <property type="entry name" value="Immunoglobulins"/>
    <property type="match status" value="4"/>
</dbReference>
<feature type="domain" description="Ig-like" evidence="6">
    <location>
        <begin position="261"/>
        <end position="350"/>
    </location>
</feature>
<sequence>MLPLRFLGLLVILFAAQAWCKPAKSSESVDYIEDNPPSDYNDDDTIDNEDDTGALEEPPQIISKPQSIHVRNGGTIYLHCLLKNAENFAVMWKKDDEFLYYDSNPMNADKERMVRLWNNTLVIYNATLNDTSNDYECSILNKPPITIKHRVLVSEQAPVPSTSPPTQQHKPPLIQVIPAKRVEVNVGQNITLGCETRIEPISEIKWYHENERVHNNVIVTGNRITIININKHDGGRYQCLIENGMENPPVEAINVVVNYAPEIETKGKWVHTGLGVESQLMCNVHAHPHAKVTWMKDEKEVIPKKGSIEIKGNKTRHILEILHTEKEHLGNYTCIAQNKLGRAEKTISLTGLPSQAMIFGGEMTKTDSGLILKWQLESYSPITEYKLQYRCKGDDNWTILKPTVTNGKGNQFTVEYKFEGLEPGSYEAILMARNDFGWSPPSKPHMFVGVYAGEQAENVKGSSSSAYRFALDIATLFLVVSSYALSL</sequence>
<evidence type="ECO:0000256" key="4">
    <source>
        <dbReference type="SAM" id="MobiDB-lite"/>
    </source>
</evidence>
<evidence type="ECO:0000256" key="1">
    <source>
        <dbReference type="ARBA" id="ARBA00022737"/>
    </source>
</evidence>
<evidence type="ECO:0000259" key="6">
    <source>
        <dbReference type="PROSITE" id="PS50835"/>
    </source>
</evidence>
<dbReference type="GO" id="GO:0008046">
    <property type="term" value="F:axon guidance receptor activity"/>
    <property type="evidence" value="ECO:0007669"/>
    <property type="project" value="TreeGrafter"/>
</dbReference>
<dbReference type="CDD" id="cd00063">
    <property type="entry name" value="FN3"/>
    <property type="match status" value="1"/>
</dbReference>
<dbReference type="GO" id="GO:0030424">
    <property type="term" value="C:axon"/>
    <property type="evidence" value="ECO:0007669"/>
    <property type="project" value="TreeGrafter"/>
</dbReference>
<organism evidence="7 8">
    <name type="scientific">Bombus impatiens</name>
    <name type="common">Bumblebee</name>
    <dbReference type="NCBI Taxonomy" id="132113"/>
    <lineage>
        <taxon>Eukaryota</taxon>
        <taxon>Metazoa</taxon>
        <taxon>Ecdysozoa</taxon>
        <taxon>Arthropoda</taxon>
        <taxon>Hexapoda</taxon>
        <taxon>Insecta</taxon>
        <taxon>Pterygota</taxon>
        <taxon>Neoptera</taxon>
        <taxon>Endopterygota</taxon>
        <taxon>Hymenoptera</taxon>
        <taxon>Apocrita</taxon>
        <taxon>Aculeata</taxon>
        <taxon>Apoidea</taxon>
        <taxon>Anthophila</taxon>
        <taxon>Apidae</taxon>
        <taxon>Bombus</taxon>
        <taxon>Pyrobombus</taxon>
    </lineage>
</organism>
<dbReference type="Pfam" id="PF07679">
    <property type="entry name" value="I-set"/>
    <property type="match status" value="1"/>
</dbReference>
<dbReference type="PROSITE" id="PS50835">
    <property type="entry name" value="IG_LIKE"/>
    <property type="match status" value="3"/>
</dbReference>
<feature type="chain" id="PRO_5028251581" evidence="5">
    <location>
        <begin position="19"/>
        <end position="487"/>
    </location>
</feature>
<dbReference type="InterPro" id="IPR013783">
    <property type="entry name" value="Ig-like_fold"/>
</dbReference>
<evidence type="ECO:0000256" key="5">
    <source>
        <dbReference type="SAM" id="SignalP"/>
    </source>
</evidence>
<dbReference type="SUPFAM" id="SSF49265">
    <property type="entry name" value="Fibronectin type III"/>
    <property type="match status" value="1"/>
</dbReference>
<evidence type="ECO:0000256" key="3">
    <source>
        <dbReference type="ARBA" id="ARBA00023319"/>
    </source>
</evidence>
<keyword evidence="5" id="KW-0732">Signal</keyword>
<feature type="domain" description="Ig-like" evidence="6">
    <location>
        <begin position="59"/>
        <end position="148"/>
    </location>
</feature>
<dbReference type="GeneID" id="100744164"/>
<reference evidence="8" key="1">
    <citation type="submission" date="2025-08" db="UniProtKB">
        <authorList>
            <consortium name="RefSeq"/>
        </authorList>
    </citation>
    <scope>IDENTIFICATION</scope>
</reference>
<dbReference type="GO" id="GO:0007156">
    <property type="term" value="P:homophilic cell adhesion via plasma membrane adhesion molecules"/>
    <property type="evidence" value="ECO:0007669"/>
    <property type="project" value="TreeGrafter"/>
</dbReference>
<dbReference type="SMART" id="SM00409">
    <property type="entry name" value="IG"/>
    <property type="match status" value="3"/>
</dbReference>
<dbReference type="GO" id="GO:0050808">
    <property type="term" value="P:synapse organization"/>
    <property type="evidence" value="ECO:0007669"/>
    <property type="project" value="TreeGrafter"/>
</dbReference>
<dbReference type="InterPro" id="IPR036179">
    <property type="entry name" value="Ig-like_dom_sf"/>
</dbReference>
<dbReference type="InterPro" id="IPR003598">
    <property type="entry name" value="Ig_sub2"/>
</dbReference>
<feature type="signal peptide" evidence="5">
    <location>
        <begin position="1"/>
        <end position="18"/>
    </location>
</feature>
<dbReference type="KEGG" id="bim:100744164"/>
<dbReference type="CDD" id="cd00096">
    <property type="entry name" value="Ig"/>
    <property type="match status" value="1"/>
</dbReference>
<keyword evidence="1" id="KW-0677">Repeat</keyword>